<dbReference type="EMBL" id="JACJIQ010000015">
    <property type="protein sequence ID" value="MBA9078782.1"/>
    <property type="molecule type" value="Genomic_DNA"/>
</dbReference>
<sequence length="328" mass="34748">MANQAICSGSSATLQASSVAHSFSWYATSQGGTPLHTGETYTTPTLLQTTTFYAESKSESGCTSSTRTAVRVTVTPAVTNNSITGEQSVCQGQPHPGLTGAPAAGGTGIYSYQWERSTTGSNSDFVTVSNGNGNDYAPGYLSVTTYFRRLVFSGSCGPSISNVIQIEVQPIPPTPTISQDGTTLTASIAAERYQWKLDNQTLPATTQTITATAPGKYYVSAINKNSCSSPFSEAFQITVSGAAEEGPLAQLRLFPNPTTGAVILQAATAQPDLVLTVTNLTGQELGRFNVLRQTAQQQLDLSFLPAGLYLVQMHNDRFTSSRRLVITK</sequence>
<evidence type="ECO:0000313" key="3">
    <source>
        <dbReference type="EMBL" id="MBA9078782.1"/>
    </source>
</evidence>
<evidence type="ECO:0000259" key="1">
    <source>
        <dbReference type="Pfam" id="PF18962"/>
    </source>
</evidence>
<feature type="domain" description="Ig-like" evidence="2">
    <location>
        <begin position="2"/>
        <end position="76"/>
    </location>
</feature>
<comment type="caution">
    <text evidence="3">The sequence shown here is derived from an EMBL/GenBank/DDBJ whole genome shotgun (WGS) entry which is preliminary data.</text>
</comment>
<dbReference type="InterPro" id="IPR026444">
    <property type="entry name" value="Secre_tail"/>
</dbReference>
<organism evidence="3 4">
    <name type="scientific">Rufibacter quisquiliarum</name>
    <dbReference type="NCBI Taxonomy" id="1549639"/>
    <lineage>
        <taxon>Bacteria</taxon>
        <taxon>Pseudomonadati</taxon>
        <taxon>Bacteroidota</taxon>
        <taxon>Cytophagia</taxon>
        <taxon>Cytophagales</taxon>
        <taxon>Hymenobacteraceae</taxon>
        <taxon>Rufibacter</taxon>
    </lineage>
</organism>
<dbReference type="InterPro" id="IPR013783">
    <property type="entry name" value="Ig-like_fold"/>
</dbReference>
<feature type="domain" description="Secretion system C-terminal sorting" evidence="1">
    <location>
        <begin position="253"/>
        <end position="326"/>
    </location>
</feature>
<dbReference type="InterPro" id="IPR044023">
    <property type="entry name" value="Ig_7"/>
</dbReference>
<dbReference type="Gene3D" id="2.60.40.10">
    <property type="entry name" value="Immunoglobulins"/>
    <property type="match status" value="1"/>
</dbReference>
<dbReference type="Pfam" id="PF19081">
    <property type="entry name" value="Ig_7"/>
    <property type="match status" value="1"/>
</dbReference>
<gene>
    <name evidence="3" type="ORF">FHS90_003512</name>
</gene>
<proteinExistence type="predicted"/>
<dbReference type="NCBIfam" id="TIGR04183">
    <property type="entry name" value="Por_Secre_tail"/>
    <property type="match status" value="1"/>
</dbReference>
<name>A0A839GIV0_9BACT</name>
<accession>A0A839GIV0</accession>
<dbReference type="Pfam" id="PF18962">
    <property type="entry name" value="Por_Secre_tail"/>
    <property type="match status" value="1"/>
</dbReference>
<evidence type="ECO:0000313" key="4">
    <source>
        <dbReference type="Proteomes" id="UP000563094"/>
    </source>
</evidence>
<dbReference type="Proteomes" id="UP000563094">
    <property type="component" value="Unassembled WGS sequence"/>
</dbReference>
<protein>
    <recommendedName>
        <fullName evidence="5">T9SS type A sorting domain-containing protein</fullName>
    </recommendedName>
</protein>
<keyword evidence="4" id="KW-1185">Reference proteome</keyword>
<evidence type="ECO:0008006" key="5">
    <source>
        <dbReference type="Google" id="ProtNLM"/>
    </source>
</evidence>
<evidence type="ECO:0000259" key="2">
    <source>
        <dbReference type="Pfam" id="PF19081"/>
    </source>
</evidence>
<dbReference type="AlphaFoldDB" id="A0A839GIV0"/>
<reference evidence="3 4" key="1">
    <citation type="submission" date="2020-08" db="EMBL/GenBank/DDBJ databases">
        <title>Genomic Encyclopedia of Type Strains, Phase IV (KMG-IV): sequencing the most valuable type-strain genomes for metagenomic binning, comparative biology and taxonomic classification.</title>
        <authorList>
            <person name="Goeker M."/>
        </authorList>
    </citation>
    <scope>NUCLEOTIDE SEQUENCE [LARGE SCALE GENOMIC DNA]</scope>
    <source>
        <strain evidence="3 4">DSM 29854</strain>
    </source>
</reference>